<dbReference type="Pfam" id="PF03062">
    <property type="entry name" value="MBOAT"/>
    <property type="match status" value="1"/>
</dbReference>
<keyword evidence="6" id="KW-0012">Acyltransferase</keyword>
<keyword evidence="9" id="KW-1185">Reference proteome</keyword>
<evidence type="ECO:0000313" key="9">
    <source>
        <dbReference type="Proteomes" id="UP000217199"/>
    </source>
</evidence>
<feature type="transmembrane region" description="Helical" evidence="7">
    <location>
        <begin position="220"/>
        <end position="237"/>
    </location>
</feature>
<dbReference type="InParanoid" id="A0A286UML7"/>
<keyword evidence="4 7" id="KW-1133">Transmembrane helix</keyword>
<feature type="transmembrane region" description="Helical" evidence="7">
    <location>
        <begin position="363"/>
        <end position="385"/>
    </location>
</feature>
<feature type="transmembrane region" description="Helical" evidence="7">
    <location>
        <begin position="91"/>
        <end position="111"/>
    </location>
</feature>
<feature type="transmembrane region" description="Helical" evidence="7">
    <location>
        <begin position="50"/>
        <end position="79"/>
    </location>
</feature>
<dbReference type="GO" id="GO:0030258">
    <property type="term" value="P:lipid modification"/>
    <property type="evidence" value="ECO:0007669"/>
    <property type="project" value="TreeGrafter"/>
</dbReference>
<reference evidence="8 9" key="1">
    <citation type="journal article" date="2017" name="Mol. Ecol.">
        <title>Comparative and population genomic landscape of Phellinus noxius: A hypervariable fungus causing root rot in trees.</title>
        <authorList>
            <person name="Chung C.L."/>
            <person name="Lee T.J."/>
            <person name="Akiba M."/>
            <person name="Lee H.H."/>
            <person name="Kuo T.H."/>
            <person name="Liu D."/>
            <person name="Ke H.M."/>
            <person name="Yokoi T."/>
            <person name="Roa M.B."/>
            <person name="Lu M.J."/>
            <person name="Chang Y.Y."/>
            <person name="Ann P.J."/>
            <person name="Tsai J.N."/>
            <person name="Chen C.Y."/>
            <person name="Tzean S.S."/>
            <person name="Ota Y."/>
            <person name="Hattori T."/>
            <person name="Sahashi N."/>
            <person name="Liou R.F."/>
            <person name="Kikuchi T."/>
            <person name="Tsai I.J."/>
        </authorList>
    </citation>
    <scope>NUCLEOTIDE SEQUENCE [LARGE SCALE GENOMIC DNA]</scope>
    <source>
        <strain evidence="8 9">FFPRI411160</strain>
    </source>
</reference>
<keyword evidence="3 7" id="KW-0812">Transmembrane</keyword>
<evidence type="ECO:0000256" key="7">
    <source>
        <dbReference type="SAM" id="Phobius"/>
    </source>
</evidence>
<dbReference type="GO" id="GO:0047184">
    <property type="term" value="F:1-acylglycerophosphocholine O-acyltransferase activity"/>
    <property type="evidence" value="ECO:0007669"/>
    <property type="project" value="TreeGrafter"/>
</dbReference>
<organism evidence="8 9">
    <name type="scientific">Pyrrhoderma noxium</name>
    <dbReference type="NCBI Taxonomy" id="2282107"/>
    <lineage>
        <taxon>Eukaryota</taxon>
        <taxon>Fungi</taxon>
        <taxon>Dikarya</taxon>
        <taxon>Basidiomycota</taxon>
        <taxon>Agaricomycotina</taxon>
        <taxon>Agaricomycetes</taxon>
        <taxon>Hymenochaetales</taxon>
        <taxon>Hymenochaetaceae</taxon>
        <taxon>Pyrrhoderma</taxon>
    </lineage>
</organism>
<gene>
    <name evidence="8" type="ORF">PNOK_0343900</name>
</gene>
<dbReference type="EMBL" id="NBII01000003">
    <property type="protein sequence ID" value="PAV20812.1"/>
    <property type="molecule type" value="Genomic_DNA"/>
</dbReference>
<dbReference type="FunCoup" id="A0A286UML7">
    <property type="interactions" value="154"/>
</dbReference>
<dbReference type="GO" id="GO:0046474">
    <property type="term" value="P:glycerophospholipid biosynthetic process"/>
    <property type="evidence" value="ECO:0007669"/>
    <property type="project" value="TreeGrafter"/>
</dbReference>
<feature type="transmembrane region" description="Helical" evidence="7">
    <location>
        <begin position="453"/>
        <end position="474"/>
    </location>
</feature>
<dbReference type="InterPro" id="IPR004299">
    <property type="entry name" value="MBOAT_fam"/>
</dbReference>
<feature type="transmembrane region" description="Helical" evidence="7">
    <location>
        <begin position="415"/>
        <end position="433"/>
    </location>
</feature>
<evidence type="ECO:0000256" key="6">
    <source>
        <dbReference type="ARBA" id="ARBA00023315"/>
    </source>
</evidence>
<dbReference type="OrthoDB" id="286734at2759"/>
<dbReference type="PANTHER" id="PTHR13906">
    <property type="entry name" value="PORCUPINE"/>
    <property type="match status" value="1"/>
</dbReference>
<feature type="transmembrane region" description="Helical" evidence="7">
    <location>
        <begin position="20"/>
        <end position="38"/>
    </location>
</feature>
<dbReference type="GO" id="GO:0005783">
    <property type="term" value="C:endoplasmic reticulum"/>
    <property type="evidence" value="ECO:0007669"/>
    <property type="project" value="TreeGrafter"/>
</dbReference>
<protein>
    <submittedName>
        <fullName evidence="8">MBOAT-domain-containing</fullName>
    </submittedName>
</protein>
<keyword evidence="5 7" id="KW-0472">Membrane</keyword>
<dbReference type="Proteomes" id="UP000217199">
    <property type="component" value="Unassembled WGS sequence"/>
</dbReference>
<comment type="subcellular location">
    <subcellularLocation>
        <location evidence="1">Membrane</location>
        <topology evidence="1">Multi-pass membrane protein</topology>
    </subcellularLocation>
</comment>
<sequence>MDALFVPLADSLGASVDQIKLISCLLISYPLGSVFIRLPKNHTVKHAFNIGVTMFYLLGMLNLWSGVAQLLGSILATYYVAKNVKGPSMPWIVFCIVMGHLMANHIIRAIFNWSYETFEITGPQMVLTMKLTTFAWNVYDGRQKPEDLDRWQTQKRVSEFPSLLAFLGYSFYYPGFLVGPYLDFASYMSLIDETIYKANGSKNETEKKGRLVPKGRKRVAYRKLITGLIFLGLFVTQNGKFNFSVSLQDQFIKESLLYRIAFIQICGFFERTKYYAIWTLTEGASILSGLGFSGFGPNGESLWTDAANVDITNIELAPNFKIMLDSWNMKTNEWLRECVYKRVTPKGKKAGFKSSMITFGTSAFWHGIAGGYYIAFFFGGFVQTLGRLCRAHFRILLLPANAGKNDVAPATFAKMVYDVLSVICAVACTNYAAMPFMLLDVRDSLKGWAAVGWYGHVLVFGGMAFFYLGGSHYLKGVQNRRVARVKKLDQKTSDLGTETPRPLTIPPVDIPLEEVDKRL</sequence>
<evidence type="ECO:0000256" key="5">
    <source>
        <dbReference type="ARBA" id="ARBA00023136"/>
    </source>
</evidence>
<evidence type="ECO:0000256" key="2">
    <source>
        <dbReference type="ARBA" id="ARBA00022679"/>
    </source>
</evidence>
<dbReference type="GO" id="GO:0003841">
    <property type="term" value="F:1-acylglycerol-3-phosphate O-acyltransferase activity"/>
    <property type="evidence" value="ECO:0007669"/>
    <property type="project" value="TreeGrafter"/>
</dbReference>
<comment type="caution">
    <text evidence="8">The sequence shown here is derived from an EMBL/GenBank/DDBJ whole genome shotgun (WGS) entry which is preliminary data.</text>
</comment>
<evidence type="ECO:0000313" key="8">
    <source>
        <dbReference type="EMBL" id="PAV20812.1"/>
    </source>
</evidence>
<evidence type="ECO:0000256" key="1">
    <source>
        <dbReference type="ARBA" id="ARBA00004141"/>
    </source>
</evidence>
<accession>A0A286UML7</accession>
<dbReference type="InterPro" id="IPR049941">
    <property type="entry name" value="LPLAT_7/PORCN-like"/>
</dbReference>
<dbReference type="STRING" id="2282107.A0A286UML7"/>
<name>A0A286UML7_9AGAM</name>
<keyword evidence="2" id="KW-0808">Transferase</keyword>
<proteinExistence type="predicted"/>
<dbReference type="AlphaFoldDB" id="A0A286UML7"/>
<evidence type="ECO:0000256" key="4">
    <source>
        <dbReference type="ARBA" id="ARBA00022989"/>
    </source>
</evidence>
<evidence type="ECO:0000256" key="3">
    <source>
        <dbReference type="ARBA" id="ARBA00022692"/>
    </source>
</evidence>
<dbReference type="GO" id="GO:0016020">
    <property type="term" value="C:membrane"/>
    <property type="evidence" value="ECO:0007669"/>
    <property type="project" value="UniProtKB-SubCell"/>
</dbReference>
<dbReference type="PANTHER" id="PTHR13906:SF4">
    <property type="entry name" value="LYSOPHOSPHOLIPID ACYLTRANSFERASE 6"/>
    <property type="match status" value="1"/>
</dbReference>